<organism evidence="1 2">
    <name type="scientific">Rhodococcus aetherivorans</name>
    <dbReference type="NCBI Taxonomy" id="191292"/>
    <lineage>
        <taxon>Bacteria</taxon>
        <taxon>Bacillati</taxon>
        <taxon>Actinomycetota</taxon>
        <taxon>Actinomycetes</taxon>
        <taxon>Mycobacteriales</taxon>
        <taxon>Nocardiaceae</taxon>
        <taxon>Rhodococcus</taxon>
    </lineage>
</organism>
<evidence type="ECO:0000313" key="1">
    <source>
        <dbReference type="EMBL" id="GES37485.1"/>
    </source>
</evidence>
<evidence type="ECO:0000313" key="2">
    <source>
        <dbReference type="Proteomes" id="UP000325466"/>
    </source>
</evidence>
<accession>A0ABQ0YLV4</accession>
<name>A0ABQ0YLV4_9NOCA</name>
<gene>
    <name evidence="1" type="ORF">RAJCM14343_2740</name>
</gene>
<proteinExistence type="predicted"/>
<keyword evidence="2" id="KW-1185">Reference proteome</keyword>
<protein>
    <submittedName>
        <fullName evidence="1">Uncharacterized protein</fullName>
    </submittedName>
</protein>
<dbReference type="EMBL" id="BLAH01000086">
    <property type="protein sequence ID" value="GES37485.1"/>
    <property type="molecule type" value="Genomic_DNA"/>
</dbReference>
<dbReference type="Proteomes" id="UP000325466">
    <property type="component" value="Unassembled WGS sequence"/>
</dbReference>
<reference evidence="1 2" key="1">
    <citation type="journal article" date="2018" name="Biodegradation">
        <title>1,4-Dioxane degradation characteristics of Rhodococcus aetherivorans JCM 14343.</title>
        <authorList>
            <person name="Inoue D."/>
            <person name="Tsunoda T."/>
            <person name="Yamamoto N."/>
            <person name="Ike M."/>
            <person name="Sei K."/>
        </authorList>
    </citation>
    <scope>NUCLEOTIDE SEQUENCE [LARGE SCALE GENOMIC DNA]</scope>
    <source>
        <strain evidence="1 2">JCM 14343</strain>
    </source>
</reference>
<sequence length="38" mass="4196">MPSMYREGNTIFIGQEPLNPEQALAVAHRIAELLAGEQ</sequence>
<comment type="caution">
    <text evidence="1">The sequence shown here is derived from an EMBL/GenBank/DDBJ whole genome shotgun (WGS) entry which is preliminary data.</text>
</comment>